<dbReference type="OrthoDB" id="9802264at2"/>
<dbReference type="RefSeq" id="WP_106395503.1">
    <property type="nucleotide sequence ID" value="NZ_PVNK01000276.1"/>
</dbReference>
<dbReference type="GO" id="GO:0005524">
    <property type="term" value="F:ATP binding"/>
    <property type="evidence" value="ECO:0007669"/>
    <property type="project" value="UniProtKB-KW"/>
</dbReference>
<dbReference type="Pfam" id="PF02687">
    <property type="entry name" value="FtsX"/>
    <property type="match status" value="1"/>
</dbReference>
<evidence type="ECO:0000256" key="7">
    <source>
        <dbReference type="SAM" id="Phobius"/>
    </source>
</evidence>
<protein>
    <submittedName>
        <fullName evidence="10">Macrolide export ATP-binding/permease protein MacB</fullName>
        <ecNumber evidence="10">3.6.3.-</ecNumber>
    </submittedName>
</protein>
<sequence>MRLVDALWAAWDSLAAHKLRSGLTMLGMMFGVGAVISMLSIGAGAEADVMSLIERMGMRNVVVRAKSFDPDDLKELRKKSIGVSMRDVAAIEEAVPDIDAVVPRLEIEPYKILSTTGKTESAVFGVSHRHADLVELPLAAGRFFDRSDETNHAQVCVIGAGTARDLFGAEWPLGRRLKVNDVWLEVVGVLAAEGSEKAEVEGVAVASTEREIYLPFTTGLRKFERDPLESPLAEIVIRTGEDGSPREAAAAVDGLLNRLHGGARDYEVIVPEALLEQGQQTQRIFDIVMGCIAGISLLVGGIGIMNIMLASVLEQTREIGVRRAVGARRRDIRFQFLATSFALSLLGGIAGVTLGIAIAGIVASWAGWPTVVTASSILLSTGVSVAVGLVSGLYPAVRAANLNPIEALRHD</sequence>
<organism evidence="10 11">
    <name type="scientific">Enhygromyxa salina</name>
    <dbReference type="NCBI Taxonomy" id="215803"/>
    <lineage>
        <taxon>Bacteria</taxon>
        <taxon>Pseudomonadati</taxon>
        <taxon>Myxococcota</taxon>
        <taxon>Polyangia</taxon>
        <taxon>Nannocystales</taxon>
        <taxon>Nannocystaceae</taxon>
        <taxon>Enhygromyxa</taxon>
    </lineage>
</organism>
<dbReference type="PANTHER" id="PTHR30572:SF4">
    <property type="entry name" value="ABC TRANSPORTER PERMEASE YTRF"/>
    <property type="match status" value="1"/>
</dbReference>
<dbReference type="InterPro" id="IPR025857">
    <property type="entry name" value="MacB_PCD"/>
</dbReference>
<keyword evidence="11" id="KW-1185">Reference proteome</keyword>
<keyword evidence="10" id="KW-0378">Hydrolase</keyword>
<feature type="domain" description="ABC3 transporter permease C-terminal" evidence="8">
    <location>
        <begin position="291"/>
        <end position="404"/>
    </location>
</feature>
<keyword evidence="10" id="KW-0547">Nucleotide-binding</keyword>
<dbReference type="GO" id="GO:0005886">
    <property type="term" value="C:plasma membrane"/>
    <property type="evidence" value="ECO:0007669"/>
    <property type="project" value="UniProtKB-SubCell"/>
</dbReference>
<evidence type="ECO:0000313" key="11">
    <source>
        <dbReference type="Proteomes" id="UP000237968"/>
    </source>
</evidence>
<dbReference type="PANTHER" id="PTHR30572">
    <property type="entry name" value="MEMBRANE COMPONENT OF TRANSPORTER-RELATED"/>
    <property type="match status" value="1"/>
</dbReference>
<keyword evidence="3 7" id="KW-0812">Transmembrane</keyword>
<dbReference type="InterPro" id="IPR050250">
    <property type="entry name" value="Macrolide_Exporter_MacB"/>
</dbReference>
<evidence type="ECO:0000256" key="3">
    <source>
        <dbReference type="ARBA" id="ARBA00022692"/>
    </source>
</evidence>
<keyword evidence="4 7" id="KW-1133">Transmembrane helix</keyword>
<dbReference type="GO" id="GO:0022857">
    <property type="term" value="F:transmembrane transporter activity"/>
    <property type="evidence" value="ECO:0007669"/>
    <property type="project" value="TreeGrafter"/>
</dbReference>
<dbReference type="EMBL" id="PVNK01000276">
    <property type="protein sequence ID" value="PRP90623.1"/>
    <property type="molecule type" value="Genomic_DNA"/>
</dbReference>
<dbReference type="Proteomes" id="UP000237968">
    <property type="component" value="Unassembled WGS sequence"/>
</dbReference>
<feature type="transmembrane region" description="Helical" evidence="7">
    <location>
        <begin position="371"/>
        <end position="394"/>
    </location>
</feature>
<proteinExistence type="inferred from homology"/>
<gene>
    <name evidence="10" type="primary">macB_5</name>
    <name evidence="10" type="ORF">ENSA5_63300</name>
</gene>
<feature type="transmembrane region" description="Helical" evidence="7">
    <location>
        <begin position="23"/>
        <end position="45"/>
    </location>
</feature>
<dbReference type="Pfam" id="PF12704">
    <property type="entry name" value="MacB_PCD"/>
    <property type="match status" value="1"/>
</dbReference>
<reference evidence="10 11" key="1">
    <citation type="submission" date="2018-03" db="EMBL/GenBank/DDBJ databases">
        <title>Draft Genome Sequences of the Obligatory Marine Myxobacteria Enhygromyxa salina SWB005.</title>
        <authorList>
            <person name="Poehlein A."/>
            <person name="Moghaddam J.A."/>
            <person name="Harms H."/>
            <person name="Alanjari M."/>
            <person name="Koenig G.M."/>
            <person name="Daniel R."/>
            <person name="Schaeberle T.F."/>
        </authorList>
    </citation>
    <scope>NUCLEOTIDE SEQUENCE [LARGE SCALE GENOMIC DNA]</scope>
    <source>
        <strain evidence="10 11">SWB005</strain>
    </source>
</reference>
<dbReference type="InterPro" id="IPR003838">
    <property type="entry name" value="ABC3_permease_C"/>
</dbReference>
<feature type="domain" description="MacB-like periplasmic core" evidence="9">
    <location>
        <begin position="21"/>
        <end position="253"/>
    </location>
</feature>
<keyword evidence="2" id="KW-1003">Cell membrane</keyword>
<dbReference type="GO" id="GO:0016787">
    <property type="term" value="F:hydrolase activity"/>
    <property type="evidence" value="ECO:0007669"/>
    <property type="project" value="UniProtKB-KW"/>
</dbReference>
<feature type="transmembrane region" description="Helical" evidence="7">
    <location>
        <begin position="334"/>
        <end position="365"/>
    </location>
</feature>
<comment type="subcellular location">
    <subcellularLocation>
        <location evidence="1">Cell membrane</location>
        <topology evidence="1">Multi-pass membrane protein</topology>
    </subcellularLocation>
</comment>
<evidence type="ECO:0000256" key="1">
    <source>
        <dbReference type="ARBA" id="ARBA00004651"/>
    </source>
</evidence>
<evidence type="ECO:0000256" key="6">
    <source>
        <dbReference type="ARBA" id="ARBA00038076"/>
    </source>
</evidence>
<evidence type="ECO:0000313" key="10">
    <source>
        <dbReference type="EMBL" id="PRP90623.1"/>
    </source>
</evidence>
<dbReference type="EC" id="3.6.3.-" evidence="10"/>
<keyword evidence="5 7" id="KW-0472">Membrane</keyword>
<feature type="transmembrane region" description="Helical" evidence="7">
    <location>
        <begin position="287"/>
        <end position="313"/>
    </location>
</feature>
<evidence type="ECO:0000256" key="2">
    <source>
        <dbReference type="ARBA" id="ARBA00022475"/>
    </source>
</evidence>
<comment type="similarity">
    <text evidence="6">Belongs to the ABC-4 integral membrane protein family.</text>
</comment>
<name>A0A2S9XCN2_9BACT</name>
<comment type="caution">
    <text evidence="10">The sequence shown here is derived from an EMBL/GenBank/DDBJ whole genome shotgun (WGS) entry which is preliminary data.</text>
</comment>
<accession>A0A2S9XCN2</accession>
<evidence type="ECO:0000259" key="9">
    <source>
        <dbReference type="Pfam" id="PF12704"/>
    </source>
</evidence>
<dbReference type="AlphaFoldDB" id="A0A2S9XCN2"/>
<evidence type="ECO:0000256" key="4">
    <source>
        <dbReference type="ARBA" id="ARBA00022989"/>
    </source>
</evidence>
<evidence type="ECO:0000259" key="8">
    <source>
        <dbReference type="Pfam" id="PF02687"/>
    </source>
</evidence>
<keyword evidence="10" id="KW-0067">ATP-binding</keyword>
<evidence type="ECO:0000256" key="5">
    <source>
        <dbReference type="ARBA" id="ARBA00023136"/>
    </source>
</evidence>